<gene>
    <name evidence="3" type="ORF">HK097_001899</name>
</gene>
<dbReference type="InterPro" id="IPR040447">
    <property type="entry name" value="RRM_Rrp7"/>
</dbReference>
<dbReference type="AlphaFoldDB" id="A0AAD5S646"/>
<sequence>MSKMPAEKKKKKQRTEPASKPTPQPELTTQPLPTFSAFKLLQITLPALSHLPKTTTFTTHKPPPPTLIHPTHTLFIRPHDTRTSSTSSSQEYPSSRTLFIANIPVDSSVAHFRRLFRRSGHVERVIWHDRGVLLAEDERWRVHKCGGTAHVVFREEGSVERVLEMK</sequence>
<protein>
    <recommendedName>
        <fullName evidence="2">Rrp7 RRM-like N-terminal domain-containing protein</fullName>
    </recommendedName>
</protein>
<dbReference type="InterPro" id="IPR012677">
    <property type="entry name" value="Nucleotide-bd_a/b_plait_sf"/>
</dbReference>
<feature type="region of interest" description="Disordered" evidence="1">
    <location>
        <begin position="1"/>
        <end position="31"/>
    </location>
</feature>
<comment type="caution">
    <text evidence="3">The sequence shown here is derived from an EMBL/GenBank/DDBJ whole genome shotgun (WGS) entry which is preliminary data.</text>
</comment>
<reference evidence="3" key="1">
    <citation type="submission" date="2020-05" db="EMBL/GenBank/DDBJ databases">
        <title>Phylogenomic resolution of chytrid fungi.</title>
        <authorList>
            <person name="Stajich J.E."/>
            <person name="Amses K."/>
            <person name="Simmons R."/>
            <person name="Seto K."/>
            <person name="Myers J."/>
            <person name="Bonds A."/>
            <person name="Quandt C.A."/>
            <person name="Barry K."/>
            <person name="Liu P."/>
            <person name="Grigoriev I."/>
            <person name="Longcore J.E."/>
            <person name="James T.Y."/>
        </authorList>
    </citation>
    <scope>NUCLEOTIDE SEQUENCE</scope>
    <source>
        <strain evidence="3">JEL0318</strain>
    </source>
</reference>
<evidence type="ECO:0000256" key="1">
    <source>
        <dbReference type="SAM" id="MobiDB-lite"/>
    </source>
</evidence>
<dbReference type="SUPFAM" id="SSF54928">
    <property type="entry name" value="RNA-binding domain, RBD"/>
    <property type="match status" value="1"/>
</dbReference>
<accession>A0AAD5S646</accession>
<dbReference type="Proteomes" id="UP001212841">
    <property type="component" value="Unassembled WGS sequence"/>
</dbReference>
<feature type="non-terminal residue" evidence="3">
    <location>
        <position position="166"/>
    </location>
</feature>
<name>A0AAD5S646_9FUNG</name>
<proteinExistence type="predicted"/>
<evidence type="ECO:0000313" key="4">
    <source>
        <dbReference type="Proteomes" id="UP001212841"/>
    </source>
</evidence>
<dbReference type="EMBL" id="JADGJD010001394">
    <property type="protein sequence ID" value="KAJ3042825.1"/>
    <property type="molecule type" value="Genomic_DNA"/>
</dbReference>
<evidence type="ECO:0000259" key="2">
    <source>
        <dbReference type="Pfam" id="PF17799"/>
    </source>
</evidence>
<evidence type="ECO:0000313" key="3">
    <source>
        <dbReference type="EMBL" id="KAJ3042825.1"/>
    </source>
</evidence>
<dbReference type="Pfam" id="PF17799">
    <property type="entry name" value="RRM_Rrp7"/>
    <property type="match status" value="1"/>
</dbReference>
<dbReference type="InterPro" id="IPR035979">
    <property type="entry name" value="RBD_domain_sf"/>
</dbReference>
<keyword evidence="4" id="KW-1185">Reference proteome</keyword>
<organism evidence="3 4">
    <name type="scientific">Rhizophlyctis rosea</name>
    <dbReference type="NCBI Taxonomy" id="64517"/>
    <lineage>
        <taxon>Eukaryota</taxon>
        <taxon>Fungi</taxon>
        <taxon>Fungi incertae sedis</taxon>
        <taxon>Chytridiomycota</taxon>
        <taxon>Chytridiomycota incertae sedis</taxon>
        <taxon>Chytridiomycetes</taxon>
        <taxon>Rhizophlyctidales</taxon>
        <taxon>Rhizophlyctidaceae</taxon>
        <taxon>Rhizophlyctis</taxon>
    </lineage>
</organism>
<dbReference type="Gene3D" id="3.30.70.330">
    <property type="match status" value="1"/>
</dbReference>
<feature type="domain" description="Rrp7 RRM-like N-terminal" evidence="2">
    <location>
        <begin position="69"/>
        <end position="118"/>
    </location>
</feature>
<dbReference type="GO" id="GO:0003676">
    <property type="term" value="F:nucleic acid binding"/>
    <property type="evidence" value="ECO:0007669"/>
    <property type="project" value="InterPro"/>
</dbReference>